<dbReference type="EMBL" id="JAGYVZ010000001">
    <property type="protein sequence ID" value="MBS7229451.1"/>
    <property type="molecule type" value="Genomic_DNA"/>
</dbReference>
<gene>
    <name evidence="2" type="ORF">KHA90_00295</name>
</gene>
<dbReference type="Proteomes" id="UP000722625">
    <property type="component" value="Unassembled WGS sequence"/>
</dbReference>
<proteinExistence type="predicted"/>
<evidence type="ECO:0000256" key="1">
    <source>
        <dbReference type="SAM" id="SignalP"/>
    </source>
</evidence>
<protein>
    <recommendedName>
        <fullName evidence="4">DUF885 domain-containing protein</fullName>
    </recommendedName>
</protein>
<evidence type="ECO:0008006" key="4">
    <source>
        <dbReference type="Google" id="ProtNLM"/>
    </source>
</evidence>
<feature type="signal peptide" evidence="1">
    <location>
        <begin position="1"/>
        <end position="22"/>
    </location>
</feature>
<evidence type="ECO:0000313" key="2">
    <source>
        <dbReference type="EMBL" id="MBS7229451.1"/>
    </source>
</evidence>
<reference evidence="2 3" key="1">
    <citation type="journal article" date="2018" name="Int. J. Syst. Evol. Microbiol.">
        <title>Flavobacterium chryseum sp. nov. and Flavobacterium psychroterrae sp. nov., novel environmental bacteria isolated from Antarctica.</title>
        <authorList>
            <person name="Kralova S."/>
            <person name="Svec P."/>
            <person name="Busse H.J."/>
            <person name="Stankova E."/>
            <person name="Vaczi P."/>
            <person name="Sedlacek I."/>
        </authorList>
    </citation>
    <scope>NUCLEOTIDE SEQUENCE [LARGE SCALE GENOMIC DNA]</scope>
    <source>
        <strain evidence="2 3">CCM 8827</strain>
    </source>
</reference>
<organism evidence="2 3">
    <name type="scientific">Flavobacterium psychroterrae</name>
    <dbReference type="NCBI Taxonomy" id="2133767"/>
    <lineage>
        <taxon>Bacteria</taxon>
        <taxon>Pseudomonadati</taxon>
        <taxon>Bacteroidota</taxon>
        <taxon>Flavobacteriia</taxon>
        <taxon>Flavobacteriales</taxon>
        <taxon>Flavobacteriaceae</taxon>
        <taxon>Flavobacterium</taxon>
    </lineage>
</organism>
<comment type="caution">
    <text evidence="2">The sequence shown here is derived from an EMBL/GenBank/DDBJ whole genome shotgun (WGS) entry which is preliminary data.</text>
</comment>
<sequence length="178" mass="20574">MTSKIKLLSLLLLSIFMQSCQNTPEEYFDRTALNTNTLTEFGGKDFRTMEQNKKGNQLLAFDDKSTFPAKSYEDHILRFKIPYIDQIIGKIKDLKPTEETTPLINASLDLFEFVKGKYKTDYIKIAKLMESNAPQEEIDNAIAEMEKTSFPEFDAKYKKVWDLAMPYAKEHGIQVSTY</sequence>
<feature type="chain" id="PRO_5047527076" description="DUF885 domain-containing protein" evidence="1">
    <location>
        <begin position="23"/>
        <end position="178"/>
    </location>
</feature>
<dbReference type="PROSITE" id="PS51257">
    <property type="entry name" value="PROKAR_LIPOPROTEIN"/>
    <property type="match status" value="1"/>
</dbReference>
<keyword evidence="3" id="KW-1185">Reference proteome</keyword>
<evidence type="ECO:0000313" key="3">
    <source>
        <dbReference type="Proteomes" id="UP000722625"/>
    </source>
</evidence>
<dbReference type="RefSeq" id="WP_213293593.1">
    <property type="nucleotide sequence ID" value="NZ_JAGYVZ010000001.1"/>
</dbReference>
<accession>A0ABS5P5A9</accession>
<name>A0ABS5P5A9_9FLAO</name>
<keyword evidence="1" id="KW-0732">Signal</keyword>